<dbReference type="Proteomes" id="UP000293483">
    <property type="component" value="Unassembled WGS sequence"/>
</dbReference>
<evidence type="ECO:0000256" key="1">
    <source>
        <dbReference type="SAM" id="SignalP"/>
    </source>
</evidence>
<evidence type="ECO:0000313" key="2">
    <source>
        <dbReference type="EMBL" id="RZG66632.1"/>
    </source>
</evidence>
<dbReference type="SUPFAM" id="SSF51445">
    <property type="entry name" value="(Trans)glycosidases"/>
    <property type="match status" value="1"/>
</dbReference>
<dbReference type="RefSeq" id="WP_130146058.1">
    <property type="nucleotide sequence ID" value="NZ_SGSU01000010.1"/>
</dbReference>
<dbReference type="EMBL" id="SGSU01000010">
    <property type="protein sequence ID" value="RZG66632.1"/>
    <property type="molecule type" value="Genomic_DNA"/>
</dbReference>
<organism evidence="2 3">
    <name type="scientific">Acinetobacter bouvetii</name>
    <dbReference type="NCBI Taxonomy" id="202951"/>
    <lineage>
        <taxon>Bacteria</taxon>
        <taxon>Pseudomonadati</taxon>
        <taxon>Pseudomonadota</taxon>
        <taxon>Gammaproteobacteria</taxon>
        <taxon>Moraxellales</taxon>
        <taxon>Moraxellaceae</taxon>
        <taxon>Acinetobacter</taxon>
    </lineage>
</organism>
<dbReference type="Pfam" id="PF11340">
    <property type="entry name" value="DUF3142"/>
    <property type="match status" value="1"/>
</dbReference>
<keyword evidence="1" id="KW-0732">Signal</keyword>
<proteinExistence type="predicted"/>
<protein>
    <submittedName>
        <fullName evidence="2">DUF3142 domain-containing protein</fullName>
    </submittedName>
</protein>
<evidence type="ECO:0000313" key="3">
    <source>
        <dbReference type="Proteomes" id="UP000293483"/>
    </source>
</evidence>
<feature type="signal peptide" evidence="1">
    <location>
        <begin position="1"/>
        <end position="26"/>
    </location>
</feature>
<name>A0A4Q7ATA5_9GAMM</name>
<accession>A0A4Q7ATA5</accession>
<dbReference type="Gene3D" id="3.20.20.80">
    <property type="entry name" value="Glycosidases"/>
    <property type="match status" value="1"/>
</dbReference>
<comment type="caution">
    <text evidence="2">The sequence shown here is derived from an EMBL/GenBank/DDBJ whole genome shotgun (WGS) entry which is preliminary data.</text>
</comment>
<dbReference type="STRING" id="202951.GCA_001485025_01598"/>
<dbReference type="AlphaFoldDB" id="A0A4Q7ATA5"/>
<feature type="chain" id="PRO_5020806411" evidence="1">
    <location>
        <begin position="27"/>
        <end position="250"/>
    </location>
</feature>
<dbReference type="InterPro" id="IPR021488">
    <property type="entry name" value="DUF3142"/>
</dbReference>
<sequence length="250" mass="29206">MLKQFFSVVMTLICMLSIMACQPSLSASTSGQVDAEDYDAFWIWGNISSAPYLAKAKELYILQGEFRLDRRTHQPQHLYQGVSVLNIPHQKVWLVFRNHHLNWSKNEIDIISKRIRQWEKKGNYLQGIQIDFDAKTQNLHAYALFLAQLRQQLPAKYKLSITGLMDWSNMQDAKTLLLFRNNINEMIIQTYQGSTTIPNYEAYLHKISKLNLPYKIGVVQRGEWYPKLNFKEDPNFQGYVVFLLRNSPTP</sequence>
<dbReference type="PROSITE" id="PS51257">
    <property type="entry name" value="PROKAR_LIPOPROTEIN"/>
    <property type="match status" value="1"/>
</dbReference>
<gene>
    <name evidence="2" type="ORF">EXE25_10280</name>
</gene>
<reference evidence="2 3" key="1">
    <citation type="submission" date="2019-02" db="EMBL/GenBank/DDBJ databases">
        <title>The Batch Genome Submission of Acinetobacter spp. strains.</title>
        <authorList>
            <person name="Qin J."/>
            <person name="Hu Y."/>
            <person name="Ye H."/>
            <person name="Wei L."/>
            <person name="Feng Y."/>
            <person name="Zong Z."/>
        </authorList>
    </citation>
    <scope>NUCLEOTIDE SEQUENCE [LARGE SCALE GENOMIC DNA]</scope>
    <source>
        <strain evidence="2 3">WCHABo060081</strain>
    </source>
</reference>
<dbReference type="InterPro" id="IPR017853">
    <property type="entry name" value="GH"/>
</dbReference>